<accession>A0A915Q103</accession>
<sequence length="58" mass="6315">MGIDEVYNTETEEAKIMPHAVCTLKTSVDEHVSNQNDDSVAHCALFSVPHSLAGNRSD</sequence>
<dbReference type="Proteomes" id="UP000887581">
    <property type="component" value="Unplaced"/>
</dbReference>
<proteinExistence type="predicted"/>
<evidence type="ECO:0000313" key="1">
    <source>
        <dbReference type="Proteomes" id="UP000887581"/>
    </source>
</evidence>
<dbReference type="WBParaSite" id="sdigi.contig43.g2745.t1">
    <property type="protein sequence ID" value="sdigi.contig43.g2745.t1"/>
    <property type="gene ID" value="sdigi.contig43.g2745"/>
</dbReference>
<keyword evidence="1" id="KW-1185">Reference proteome</keyword>
<evidence type="ECO:0000313" key="2">
    <source>
        <dbReference type="WBParaSite" id="sdigi.contig43.g2745.t1"/>
    </source>
</evidence>
<name>A0A915Q103_9BILA</name>
<protein>
    <submittedName>
        <fullName evidence="2">BURP domain-containing protein</fullName>
    </submittedName>
</protein>
<organism evidence="1 2">
    <name type="scientific">Setaria digitata</name>
    <dbReference type="NCBI Taxonomy" id="48799"/>
    <lineage>
        <taxon>Eukaryota</taxon>
        <taxon>Metazoa</taxon>
        <taxon>Ecdysozoa</taxon>
        <taxon>Nematoda</taxon>
        <taxon>Chromadorea</taxon>
        <taxon>Rhabditida</taxon>
        <taxon>Spirurina</taxon>
        <taxon>Spiruromorpha</taxon>
        <taxon>Filarioidea</taxon>
        <taxon>Setariidae</taxon>
        <taxon>Setaria</taxon>
    </lineage>
</organism>
<dbReference type="AlphaFoldDB" id="A0A915Q103"/>
<reference evidence="2" key="1">
    <citation type="submission" date="2022-11" db="UniProtKB">
        <authorList>
            <consortium name="WormBaseParasite"/>
        </authorList>
    </citation>
    <scope>IDENTIFICATION</scope>
</reference>